<dbReference type="Proteomes" id="UP000026900">
    <property type="component" value="Segment"/>
</dbReference>
<dbReference type="EMBL" id="KJ489399">
    <property type="protein sequence ID" value="AHZ10179.1"/>
    <property type="molecule type" value="Genomic_DNA"/>
</dbReference>
<evidence type="ECO:0000313" key="2">
    <source>
        <dbReference type="Proteomes" id="UP000026900"/>
    </source>
</evidence>
<dbReference type="KEGG" id="vg:19526161"/>
<organism evidence="1 2">
    <name type="scientific">Bacillus phage Hakuna</name>
    <dbReference type="NCBI Taxonomy" id="1486659"/>
    <lineage>
        <taxon>Viruses</taxon>
        <taxon>Duplodnaviria</taxon>
        <taxon>Heunggongvirae</taxon>
        <taxon>Uroviricota</taxon>
        <taxon>Caudoviricetes</taxon>
        <taxon>Herelleviridae</taxon>
        <taxon>Bastillevirinae</taxon>
        <taxon>Wphvirus</taxon>
        <taxon>Wphvirus hakuna</taxon>
    </lineage>
</organism>
<reference evidence="2" key="1">
    <citation type="submission" date="2014-09" db="EMBL/GenBank/DDBJ databases">
        <authorList>
            <person name="Sauder A.B."/>
            <person name="McKenzie Q.R."/>
            <person name="Temple L.M."/>
            <person name="Alexis B.K."/>
            <person name="Al-Atrache Z."/>
            <person name="Lewis L.O."/>
            <person name="Loesser-Casey K.E."/>
            <person name="Mitchell K.J."/>
        </authorList>
    </citation>
    <scope>NUCLEOTIDE SEQUENCE [LARGE SCALE GENOMIC DNA]</scope>
</reference>
<evidence type="ECO:0000313" key="1">
    <source>
        <dbReference type="EMBL" id="AHZ10179.1"/>
    </source>
</evidence>
<dbReference type="RefSeq" id="YP_009036610.1">
    <property type="nucleotide sequence ID" value="NC_024213.1"/>
</dbReference>
<name>A0A024B0Q4_9CAUD</name>
<protein>
    <submittedName>
        <fullName evidence="1">Uncharacterized protein</fullName>
    </submittedName>
</protein>
<sequence length="86" mass="10020">MRKQIDCFDIDGTDKAYVAVSGYVEERKDKTLEASIELDITDYIYESGLIYLHPSNAREMGRKLIELANKTEEEFIKCQLVDKKQR</sequence>
<accession>A0A024B0Q4</accession>
<dbReference type="GeneID" id="19526161"/>
<proteinExistence type="predicted"/>
<keyword evidence="2" id="KW-1185">Reference proteome</keyword>